<feature type="modified residue" description="Phosphohistidine" evidence="9">
    <location>
        <position position="50"/>
    </location>
</feature>
<dbReference type="RefSeq" id="WP_373656776.1">
    <property type="nucleotide sequence ID" value="NZ_JBGUAW010000010.1"/>
</dbReference>
<dbReference type="InterPro" id="IPR008207">
    <property type="entry name" value="Sig_transdc_His_kin_Hpt_dom"/>
</dbReference>
<dbReference type="SMART" id="SM00387">
    <property type="entry name" value="HATPase_c"/>
    <property type="match status" value="1"/>
</dbReference>
<evidence type="ECO:0000256" key="9">
    <source>
        <dbReference type="PROSITE-ProRule" id="PRU00110"/>
    </source>
</evidence>
<comment type="caution">
    <text evidence="16">The sequence shown here is derived from an EMBL/GenBank/DDBJ whole genome shotgun (WGS) entry which is preliminary data.</text>
</comment>
<keyword evidence="6" id="KW-0418">Kinase</keyword>
<evidence type="ECO:0000256" key="4">
    <source>
        <dbReference type="ARBA" id="ARBA00022679"/>
    </source>
</evidence>
<dbReference type="Pfam" id="PF01584">
    <property type="entry name" value="CheW"/>
    <property type="match status" value="1"/>
</dbReference>
<keyword evidence="17" id="KW-1185">Reference proteome</keyword>
<dbReference type="Gene3D" id="3.40.50.2300">
    <property type="match status" value="1"/>
</dbReference>
<keyword evidence="7" id="KW-0902">Two-component regulatory system</keyword>
<evidence type="ECO:0000259" key="13">
    <source>
        <dbReference type="PROSITE" id="PS50110"/>
    </source>
</evidence>
<dbReference type="SMART" id="SM00073">
    <property type="entry name" value="HPT"/>
    <property type="match status" value="2"/>
</dbReference>
<protein>
    <recommendedName>
        <fullName evidence="2">histidine kinase</fullName>
        <ecNumber evidence="2">2.7.13.3</ecNumber>
    </recommendedName>
</protein>
<dbReference type="InterPro" id="IPR005467">
    <property type="entry name" value="His_kinase_dom"/>
</dbReference>
<organism evidence="16 17">
    <name type="scientific">Thiohalorhabdus methylotrophus</name>
    <dbReference type="NCBI Taxonomy" id="3242694"/>
    <lineage>
        <taxon>Bacteria</taxon>
        <taxon>Pseudomonadati</taxon>
        <taxon>Pseudomonadota</taxon>
        <taxon>Gammaproteobacteria</taxon>
        <taxon>Thiohalorhabdales</taxon>
        <taxon>Thiohalorhabdaceae</taxon>
        <taxon>Thiohalorhabdus</taxon>
    </lineage>
</organism>
<dbReference type="Proteomes" id="UP001575181">
    <property type="component" value="Unassembled WGS sequence"/>
</dbReference>
<dbReference type="SUPFAM" id="SSF55874">
    <property type="entry name" value="ATPase domain of HSP90 chaperone/DNA topoisomerase II/histidine kinase"/>
    <property type="match status" value="1"/>
</dbReference>
<feature type="region of interest" description="Disordered" evidence="11">
    <location>
        <begin position="290"/>
        <end position="323"/>
    </location>
</feature>
<feature type="modified residue" description="4-aspartylphosphate" evidence="10">
    <location>
        <position position="1007"/>
    </location>
</feature>
<evidence type="ECO:0000259" key="14">
    <source>
        <dbReference type="PROSITE" id="PS50851"/>
    </source>
</evidence>
<feature type="domain" description="CheW-like" evidence="14">
    <location>
        <begin position="801"/>
        <end position="938"/>
    </location>
</feature>
<dbReference type="PROSITE" id="PS50851">
    <property type="entry name" value="CHEW"/>
    <property type="match status" value="1"/>
</dbReference>
<evidence type="ECO:0000256" key="1">
    <source>
        <dbReference type="ARBA" id="ARBA00000085"/>
    </source>
</evidence>
<dbReference type="InterPro" id="IPR001789">
    <property type="entry name" value="Sig_transdc_resp-reg_receiver"/>
</dbReference>
<dbReference type="PANTHER" id="PTHR43395:SF10">
    <property type="entry name" value="CHEMOTAXIS PROTEIN CHEA"/>
    <property type="match status" value="1"/>
</dbReference>
<feature type="domain" description="Histidine kinase" evidence="12">
    <location>
        <begin position="600"/>
        <end position="799"/>
    </location>
</feature>
<dbReference type="SMART" id="SM00260">
    <property type="entry name" value="CheW"/>
    <property type="match status" value="1"/>
</dbReference>
<evidence type="ECO:0000256" key="10">
    <source>
        <dbReference type="PROSITE-ProRule" id="PRU00169"/>
    </source>
</evidence>
<evidence type="ECO:0000256" key="7">
    <source>
        <dbReference type="ARBA" id="ARBA00023012"/>
    </source>
</evidence>
<dbReference type="PROSITE" id="PS50109">
    <property type="entry name" value="HIS_KIN"/>
    <property type="match status" value="1"/>
</dbReference>
<dbReference type="PRINTS" id="PR00344">
    <property type="entry name" value="BCTRLSENSOR"/>
</dbReference>
<evidence type="ECO:0000256" key="5">
    <source>
        <dbReference type="ARBA" id="ARBA00022741"/>
    </source>
</evidence>
<evidence type="ECO:0000313" key="16">
    <source>
        <dbReference type="EMBL" id="MFA9461987.1"/>
    </source>
</evidence>
<dbReference type="Pfam" id="PF00072">
    <property type="entry name" value="Response_reg"/>
    <property type="match status" value="1"/>
</dbReference>
<gene>
    <name evidence="16" type="ORF">ACERLL_14275</name>
</gene>
<dbReference type="InterPro" id="IPR004358">
    <property type="entry name" value="Sig_transdc_His_kin-like_C"/>
</dbReference>
<dbReference type="InterPro" id="IPR011006">
    <property type="entry name" value="CheY-like_superfamily"/>
</dbReference>
<keyword evidence="3 10" id="KW-0597">Phosphoprotein</keyword>
<dbReference type="SMART" id="SM00448">
    <property type="entry name" value="REC"/>
    <property type="match status" value="1"/>
</dbReference>
<evidence type="ECO:0000256" key="6">
    <source>
        <dbReference type="ARBA" id="ARBA00022777"/>
    </source>
</evidence>
<dbReference type="InterPro" id="IPR036061">
    <property type="entry name" value="CheW-like_dom_sf"/>
</dbReference>
<proteinExistence type="predicted"/>
<dbReference type="InterPro" id="IPR036641">
    <property type="entry name" value="HPT_dom_sf"/>
</dbReference>
<dbReference type="PROSITE" id="PS50894">
    <property type="entry name" value="HPT"/>
    <property type="match status" value="2"/>
</dbReference>
<comment type="catalytic activity">
    <reaction evidence="1">
        <text>ATP + protein L-histidine = ADP + protein N-phospho-L-histidine.</text>
        <dbReference type="EC" id="2.7.13.3"/>
    </reaction>
</comment>
<evidence type="ECO:0000259" key="15">
    <source>
        <dbReference type="PROSITE" id="PS50894"/>
    </source>
</evidence>
<dbReference type="SUPFAM" id="SSF47226">
    <property type="entry name" value="Histidine-containing phosphotransfer domain, HPT domain"/>
    <property type="match status" value="2"/>
</dbReference>
<dbReference type="Pfam" id="PF02518">
    <property type="entry name" value="HATPase_c"/>
    <property type="match status" value="1"/>
</dbReference>
<dbReference type="CDD" id="cd00088">
    <property type="entry name" value="HPT"/>
    <property type="match status" value="2"/>
</dbReference>
<accession>A0ABV4TXD0</accession>
<feature type="compositionally biased region" description="Low complexity" evidence="11">
    <location>
        <begin position="464"/>
        <end position="477"/>
    </location>
</feature>
<dbReference type="InterPro" id="IPR003594">
    <property type="entry name" value="HATPase_dom"/>
</dbReference>
<feature type="domain" description="HPt" evidence="15">
    <location>
        <begin position="3"/>
        <end position="107"/>
    </location>
</feature>
<dbReference type="Gene3D" id="2.30.30.40">
    <property type="entry name" value="SH3 Domains"/>
    <property type="match status" value="1"/>
</dbReference>
<dbReference type="InterPro" id="IPR002545">
    <property type="entry name" value="CheW-lke_dom"/>
</dbReference>
<dbReference type="EC" id="2.7.13.3" evidence="2"/>
<evidence type="ECO:0000259" key="12">
    <source>
        <dbReference type="PROSITE" id="PS50109"/>
    </source>
</evidence>
<dbReference type="SUPFAM" id="SSF50341">
    <property type="entry name" value="CheW-like"/>
    <property type="match status" value="1"/>
</dbReference>
<evidence type="ECO:0000256" key="3">
    <source>
        <dbReference type="ARBA" id="ARBA00022553"/>
    </source>
</evidence>
<dbReference type="PROSITE" id="PS50110">
    <property type="entry name" value="RESPONSE_REGULATORY"/>
    <property type="match status" value="1"/>
</dbReference>
<feature type="region of interest" description="Disordered" evidence="11">
    <location>
        <begin position="129"/>
        <end position="169"/>
    </location>
</feature>
<dbReference type="InterPro" id="IPR051315">
    <property type="entry name" value="Bact_Chemotaxis_CheA"/>
</dbReference>
<name>A0ABV4TXD0_9GAMM</name>
<feature type="domain" description="Response regulatory" evidence="13">
    <location>
        <begin position="958"/>
        <end position="1074"/>
    </location>
</feature>
<keyword evidence="4" id="KW-0808">Transferase</keyword>
<feature type="modified residue" description="Phosphohistidine" evidence="9">
    <location>
        <position position="392"/>
    </location>
</feature>
<evidence type="ECO:0000256" key="2">
    <source>
        <dbReference type="ARBA" id="ARBA00012438"/>
    </source>
</evidence>
<sequence length="1080" mass="118111">MASGFDFSAFIAGFQEEAEERLHAIESTLVDLEKGGVDADQLERLRRDAHSVKGSANMLQLRDIGETAHVLEDAFAHLRDGTAAPHRGYMELMFELLDALRSRIGNAEDPESEQLDPEALRARLERLDAEGEAPSESDAAPVAPEATPEQPDVDTQSEEMQESAEAGVHQMDWSELIPGLRQDAEPVLHGIQEVLGSDDPMAAASDSFLDQTESLAMSMRQVGLEDAAEALDLVAAVLESPAVGGLPASLGELLQNLVHRVRRRLEHADQPDAQSLDRKRIRQARGLLEQWGMVQGPSGERAPSETLAQPPDPSETPESVEKDGEVPAIAEPGAASARSAARSGSGVDVSAFLEGFQAEALEELAVIQDGLLKAEQAALPAEDRDEMRQKVHSLKGSANMLGLEDIGGAAEILEDGVARLDDSGGVGVEALLSLHDALRATVEQVQDGERTPLDVSAWAKRMEQGASESPAQPASAPREPEQPGTAPGGGQKEAGDGRSAGTNRGTLRVSADRLERLSEGVIGLAMDRATQEDRRAEMDQIIADFRALRRQWEWFEGILPESGPLVQQQKSFSNQLDNLSQSLNRFRQETELEMAARHGLYDEIHERVMALMVSPLGTIFSVLPRSARDLAQRFQKRVELSIEGSEIELERKNVDALLEPLVHLVTNAISHGIEAPEEREAAGKSPVGRIRVQAEHVGGEVAISVTDDGRGIDYEKVRETAIRTGVTTAAEAESMLPYDLLQMLFRPGFSTKEEVNQISGRGIGMNAVRDAVQRMTGSIQVDSEVGRGTTFTLNIPVSTAVQRVLKFRVGEEVFGVLANQVERILGLHEVVLTEARGQRFFHYQGNQVPATWLSELFGTGDEGIRDTKSLRLVVVRHLEGYIGLVVHEVLEEAQAVVKDVTNYLRRHSVQGLIGTTISGSGEVQLLLEPTGIKEMERTSPLSLHMGERWLEDPLRGLRVLLVEDSPLARQMERAVLENAGMEVDTAVDGLDALDRMEVRFPDIVITDVEMPRMDGYDLLRKLRDDNQYRGVPVFMVTSRDSEEDRGTAQHLGADGFLNKMDLQSGDLIGEIRNRLEQLYA</sequence>
<dbReference type="Gene3D" id="1.20.120.160">
    <property type="entry name" value="HPT domain"/>
    <property type="match status" value="2"/>
</dbReference>
<evidence type="ECO:0000256" key="8">
    <source>
        <dbReference type="ARBA" id="ARBA00035100"/>
    </source>
</evidence>
<dbReference type="Gene3D" id="3.30.565.10">
    <property type="entry name" value="Histidine kinase-like ATPase, C-terminal domain"/>
    <property type="match status" value="1"/>
</dbReference>
<dbReference type="EMBL" id="JBGUAW010000010">
    <property type="protein sequence ID" value="MFA9461987.1"/>
    <property type="molecule type" value="Genomic_DNA"/>
</dbReference>
<feature type="domain" description="HPt" evidence="15">
    <location>
        <begin position="345"/>
        <end position="452"/>
    </location>
</feature>
<evidence type="ECO:0000256" key="11">
    <source>
        <dbReference type="SAM" id="MobiDB-lite"/>
    </source>
</evidence>
<dbReference type="PANTHER" id="PTHR43395">
    <property type="entry name" value="SENSOR HISTIDINE KINASE CHEA"/>
    <property type="match status" value="1"/>
</dbReference>
<dbReference type="InterPro" id="IPR036890">
    <property type="entry name" value="HATPase_C_sf"/>
</dbReference>
<dbReference type="Pfam" id="PF01627">
    <property type="entry name" value="Hpt"/>
    <property type="match status" value="2"/>
</dbReference>
<feature type="compositionally biased region" description="Acidic residues" evidence="11">
    <location>
        <begin position="151"/>
        <end position="162"/>
    </location>
</feature>
<keyword evidence="5" id="KW-0547">Nucleotide-binding</keyword>
<dbReference type="SUPFAM" id="SSF52172">
    <property type="entry name" value="CheY-like"/>
    <property type="match status" value="1"/>
</dbReference>
<feature type="region of interest" description="Disordered" evidence="11">
    <location>
        <begin position="461"/>
        <end position="510"/>
    </location>
</feature>
<evidence type="ECO:0000313" key="17">
    <source>
        <dbReference type="Proteomes" id="UP001575181"/>
    </source>
</evidence>
<reference evidence="16 17" key="1">
    <citation type="submission" date="2024-08" db="EMBL/GenBank/DDBJ databases">
        <title>Whole-genome sequencing of halo(alkali)philic microorganisms from hypersaline lakes.</title>
        <authorList>
            <person name="Sorokin D.Y."/>
            <person name="Merkel A.Y."/>
            <person name="Messina E."/>
            <person name="Yakimov M."/>
        </authorList>
    </citation>
    <scope>NUCLEOTIDE SEQUENCE [LARGE SCALE GENOMIC DNA]</scope>
    <source>
        <strain evidence="16 17">Cl-TMA</strain>
    </source>
</reference>
<comment type="function">
    <text evidence="8">Involved in the transmission of sensory signals from the chemoreceptors to the flagellar motors. CheA is autophosphorylated; it can transfer its phosphate group to either CheB or CheY.</text>
</comment>